<dbReference type="Proteomes" id="UP000790377">
    <property type="component" value="Unassembled WGS sequence"/>
</dbReference>
<name>A0ACB8A0S3_9AGAM</name>
<protein>
    <submittedName>
        <fullName evidence="1">P-loop containing nucleoside triphosphate hydrolase protein</fullName>
    </submittedName>
</protein>
<gene>
    <name evidence="1" type="ORF">BJ138DRAFT_1117471</name>
</gene>
<proteinExistence type="predicted"/>
<keyword evidence="1" id="KW-0378">Hydrolase</keyword>
<dbReference type="EMBL" id="MU268004">
    <property type="protein sequence ID" value="KAH7906547.1"/>
    <property type="molecule type" value="Genomic_DNA"/>
</dbReference>
<comment type="caution">
    <text evidence="1">The sequence shown here is derived from an EMBL/GenBank/DDBJ whole genome shotgun (WGS) entry which is preliminary data.</text>
</comment>
<keyword evidence="2" id="KW-1185">Reference proteome</keyword>
<evidence type="ECO:0000313" key="1">
    <source>
        <dbReference type="EMBL" id="KAH7906547.1"/>
    </source>
</evidence>
<sequence length="728" mass="81213">MPPPKGTRHRQKTRRLTTPDGSKQTPTNTPALQEGYAGLDAKIEESFGWAPREFQMRAILAQLQRRDVLVHAGTGAGKTAIAAGPHVHPSTLHDEQVETFRTEFKLSATAVNSSNGGCNREVLQKIVNGTWQIVLISPEMLLSRRFVQEVLQNVEFGRRILSVVVDEAHVVLHWGAAFRKQYGTLGKVRYFLPQNTPFVAVSATLPARVRNDVLDKLEFAKNDYVSIDIGNDRPNVSIVVRGIQHPMNTYANLDFIIPKDVSSPSHIQQTFIYADNIAVGTDIVDHITELLPDSLQQLGLIRPYNAAHSKKYRQRVMEMFRRGEVRVLVCTDAAGMGCNIPNIDLVVQWKLPASVSTFIQRAGRAACTKDRTGLAVLLVEQSAYEQDPSNAAEMEDAITSVTMKGGKNKGKKKRGKGKVYAQTRGSKRGSHDGKQDTVLVHDQARLDPQADDEGLLVFVQTGTCRRKVLTEIYKNGAPQPTVPCCDICDPSLLDKTRPGIAPTVPRQTSVKRGQVCEMVQDELHNWRKDIRKRDFANTFCAASGILSNETINLLSAVGPVTSREKLEKVLAGQWSWYSLYGEELFKKLSTLTIPPMVLLPKKPRGKKRQLEESQDVKEPADIRNQPLIQNKHRMAVNQRRGHDLQHASLQTWVNTSHMANETSSTDITHSGNASFVVPSMYEFLVPWNSDNVPSDAYNPRLWHPFSTVTNPYLIMAPIPPQLLIIHPP</sequence>
<reference evidence="1" key="1">
    <citation type="journal article" date="2021" name="New Phytol.">
        <title>Evolutionary innovations through gain and loss of genes in the ectomycorrhizal Boletales.</title>
        <authorList>
            <person name="Wu G."/>
            <person name="Miyauchi S."/>
            <person name="Morin E."/>
            <person name="Kuo A."/>
            <person name="Drula E."/>
            <person name="Varga T."/>
            <person name="Kohler A."/>
            <person name="Feng B."/>
            <person name="Cao Y."/>
            <person name="Lipzen A."/>
            <person name="Daum C."/>
            <person name="Hundley H."/>
            <person name="Pangilinan J."/>
            <person name="Johnson J."/>
            <person name="Barry K."/>
            <person name="LaButti K."/>
            <person name="Ng V."/>
            <person name="Ahrendt S."/>
            <person name="Min B."/>
            <person name="Choi I.G."/>
            <person name="Park H."/>
            <person name="Plett J.M."/>
            <person name="Magnuson J."/>
            <person name="Spatafora J.W."/>
            <person name="Nagy L.G."/>
            <person name="Henrissat B."/>
            <person name="Grigoriev I.V."/>
            <person name="Yang Z.L."/>
            <person name="Xu J."/>
            <person name="Martin F.M."/>
        </authorList>
    </citation>
    <scope>NUCLEOTIDE SEQUENCE</scope>
    <source>
        <strain evidence="1">ATCC 28755</strain>
    </source>
</reference>
<evidence type="ECO:0000313" key="2">
    <source>
        <dbReference type="Proteomes" id="UP000790377"/>
    </source>
</evidence>
<accession>A0ACB8A0S3</accession>
<organism evidence="1 2">
    <name type="scientific">Hygrophoropsis aurantiaca</name>
    <dbReference type="NCBI Taxonomy" id="72124"/>
    <lineage>
        <taxon>Eukaryota</taxon>
        <taxon>Fungi</taxon>
        <taxon>Dikarya</taxon>
        <taxon>Basidiomycota</taxon>
        <taxon>Agaricomycotina</taxon>
        <taxon>Agaricomycetes</taxon>
        <taxon>Agaricomycetidae</taxon>
        <taxon>Boletales</taxon>
        <taxon>Coniophorineae</taxon>
        <taxon>Hygrophoropsidaceae</taxon>
        <taxon>Hygrophoropsis</taxon>
    </lineage>
</organism>